<sequence length="102" mass="11628">MPHISIRLLIVKEQKRVVYAEARANFIDVLFSYLTLLLGNIVRLLDKQSGLGSLNRLYESIEQLDAKHLQTEACKEILLKPRSAAALICEKLKIKNIHDDNT</sequence>
<dbReference type="OrthoDB" id="784426at2759"/>
<keyword evidence="2" id="KW-1185">Reference proteome</keyword>
<dbReference type="Proteomes" id="UP000829196">
    <property type="component" value="Unassembled WGS sequence"/>
</dbReference>
<comment type="caution">
    <text evidence="1">The sequence shown here is derived from an EMBL/GenBank/DDBJ whole genome shotgun (WGS) entry which is preliminary data.</text>
</comment>
<organism evidence="1 2">
    <name type="scientific">Dendrobium nobile</name>
    <name type="common">Orchid</name>
    <dbReference type="NCBI Taxonomy" id="94219"/>
    <lineage>
        <taxon>Eukaryota</taxon>
        <taxon>Viridiplantae</taxon>
        <taxon>Streptophyta</taxon>
        <taxon>Embryophyta</taxon>
        <taxon>Tracheophyta</taxon>
        <taxon>Spermatophyta</taxon>
        <taxon>Magnoliopsida</taxon>
        <taxon>Liliopsida</taxon>
        <taxon>Asparagales</taxon>
        <taxon>Orchidaceae</taxon>
        <taxon>Epidendroideae</taxon>
        <taxon>Malaxideae</taxon>
        <taxon>Dendrobiinae</taxon>
        <taxon>Dendrobium</taxon>
    </lineage>
</organism>
<dbReference type="Pfam" id="PF05056">
    <property type="entry name" value="DUF674"/>
    <property type="match status" value="1"/>
</dbReference>
<protein>
    <submittedName>
        <fullName evidence="1">Uncharacterized protein</fullName>
    </submittedName>
</protein>
<evidence type="ECO:0000313" key="1">
    <source>
        <dbReference type="EMBL" id="KAI0489225.1"/>
    </source>
</evidence>
<dbReference type="EMBL" id="JAGYWB010000019">
    <property type="protein sequence ID" value="KAI0489225.1"/>
    <property type="molecule type" value="Genomic_DNA"/>
</dbReference>
<proteinExistence type="predicted"/>
<dbReference type="InterPro" id="IPR007750">
    <property type="entry name" value="DUF674"/>
</dbReference>
<dbReference type="AlphaFoldDB" id="A0A8T3A3E2"/>
<accession>A0A8T3A3E2</accession>
<evidence type="ECO:0000313" key="2">
    <source>
        <dbReference type="Proteomes" id="UP000829196"/>
    </source>
</evidence>
<reference evidence="1" key="1">
    <citation type="journal article" date="2022" name="Front. Genet.">
        <title>Chromosome-Scale Assembly of the Dendrobium nobile Genome Provides Insights Into the Molecular Mechanism of the Biosynthesis of the Medicinal Active Ingredient of Dendrobium.</title>
        <authorList>
            <person name="Xu Q."/>
            <person name="Niu S.-C."/>
            <person name="Li K.-L."/>
            <person name="Zheng P.-J."/>
            <person name="Zhang X.-J."/>
            <person name="Jia Y."/>
            <person name="Liu Y."/>
            <person name="Niu Y.-X."/>
            <person name="Yu L.-H."/>
            <person name="Chen D.-F."/>
            <person name="Zhang G.-Q."/>
        </authorList>
    </citation>
    <scope>NUCLEOTIDE SEQUENCE</scope>
    <source>
        <tissue evidence="1">Leaf</tissue>
    </source>
</reference>
<name>A0A8T3A3E2_DENNO</name>
<gene>
    <name evidence="1" type="ORF">KFK09_029067</name>
</gene>
<dbReference type="PANTHER" id="PTHR33103:SF27">
    <property type="entry name" value="OS04G0594700 PROTEIN"/>
    <property type="match status" value="1"/>
</dbReference>
<dbReference type="PANTHER" id="PTHR33103">
    <property type="entry name" value="OS01G0153900 PROTEIN"/>
    <property type="match status" value="1"/>
</dbReference>